<dbReference type="Pfam" id="PF00010">
    <property type="entry name" value="HLH"/>
    <property type="match status" value="1"/>
</dbReference>
<dbReference type="Proteomes" id="UP000054107">
    <property type="component" value="Unassembled WGS sequence"/>
</dbReference>
<dbReference type="STRING" id="35722.A0A0B7N1J2"/>
<evidence type="ECO:0000256" key="3">
    <source>
        <dbReference type="ARBA" id="ARBA00023125"/>
    </source>
</evidence>
<dbReference type="Gene3D" id="4.10.280.10">
    <property type="entry name" value="Helix-loop-helix DNA-binding domain"/>
    <property type="match status" value="1"/>
</dbReference>
<comment type="subcellular location">
    <subcellularLocation>
        <location evidence="1">Nucleus</location>
    </subcellularLocation>
</comment>
<dbReference type="SMART" id="SM00353">
    <property type="entry name" value="HLH"/>
    <property type="match status" value="1"/>
</dbReference>
<name>A0A0B7N1J2_9FUNG</name>
<evidence type="ECO:0000256" key="7">
    <source>
        <dbReference type="SAM" id="MobiDB-lite"/>
    </source>
</evidence>
<dbReference type="GO" id="GO:0000978">
    <property type="term" value="F:RNA polymerase II cis-regulatory region sequence-specific DNA binding"/>
    <property type="evidence" value="ECO:0007669"/>
    <property type="project" value="TreeGrafter"/>
</dbReference>
<dbReference type="GO" id="GO:0005634">
    <property type="term" value="C:nucleus"/>
    <property type="evidence" value="ECO:0007669"/>
    <property type="project" value="UniProtKB-SubCell"/>
</dbReference>
<evidence type="ECO:0000256" key="2">
    <source>
        <dbReference type="ARBA" id="ARBA00023015"/>
    </source>
</evidence>
<dbReference type="InterPro" id="IPR011598">
    <property type="entry name" value="bHLH_dom"/>
</dbReference>
<dbReference type="AlphaFoldDB" id="A0A0B7N1J2"/>
<dbReference type="OrthoDB" id="690068at2759"/>
<dbReference type="GO" id="GO:0000981">
    <property type="term" value="F:DNA-binding transcription factor activity, RNA polymerase II-specific"/>
    <property type="evidence" value="ECO:0007669"/>
    <property type="project" value="TreeGrafter"/>
</dbReference>
<keyword evidence="10" id="KW-1185">Reference proteome</keyword>
<evidence type="ECO:0000259" key="8">
    <source>
        <dbReference type="PROSITE" id="PS50888"/>
    </source>
</evidence>
<dbReference type="SUPFAM" id="SSF47459">
    <property type="entry name" value="HLH, helix-loop-helix DNA-binding domain"/>
    <property type="match status" value="1"/>
</dbReference>
<keyword evidence="4" id="KW-0804">Transcription</keyword>
<dbReference type="PANTHER" id="PTHR45776:SF2">
    <property type="entry name" value="MIP04163P"/>
    <property type="match status" value="1"/>
</dbReference>
<evidence type="ECO:0000256" key="5">
    <source>
        <dbReference type="ARBA" id="ARBA00023242"/>
    </source>
</evidence>
<organism evidence="9 10">
    <name type="scientific">Parasitella parasitica</name>
    <dbReference type="NCBI Taxonomy" id="35722"/>
    <lineage>
        <taxon>Eukaryota</taxon>
        <taxon>Fungi</taxon>
        <taxon>Fungi incertae sedis</taxon>
        <taxon>Mucoromycota</taxon>
        <taxon>Mucoromycotina</taxon>
        <taxon>Mucoromycetes</taxon>
        <taxon>Mucorales</taxon>
        <taxon>Mucorineae</taxon>
        <taxon>Mucoraceae</taxon>
        <taxon>Parasitella</taxon>
    </lineage>
</organism>
<feature type="domain" description="BHLH" evidence="8">
    <location>
        <begin position="243"/>
        <end position="297"/>
    </location>
</feature>
<reference evidence="9 10" key="1">
    <citation type="submission" date="2014-09" db="EMBL/GenBank/DDBJ databases">
        <authorList>
            <person name="Ellenberger Sabrina"/>
        </authorList>
    </citation>
    <scope>NUCLEOTIDE SEQUENCE [LARGE SCALE GENOMIC DNA]</scope>
    <source>
        <strain evidence="9 10">CBS 412.66</strain>
    </source>
</reference>
<keyword evidence="5" id="KW-0539">Nucleus</keyword>
<dbReference type="PANTHER" id="PTHR45776">
    <property type="entry name" value="MIP04163P"/>
    <property type="match status" value="1"/>
</dbReference>
<feature type="compositionally biased region" description="Polar residues" evidence="7">
    <location>
        <begin position="76"/>
        <end position="100"/>
    </location>
</feature>
<feature type="region of interest" description="Disordered" evidence="7">
    <location>
        <begin position="53"/>
        <end position="104"/>
    </location>
</feature>
<evidence type="ECO:0000313" key="10">
    <source>
        <dbReference type="Proteomes" id="UP000054107"/>
    </source>
</evidence>
<feature type="compositionally biased region" description="Low complexity" evidence="7">
    <location>
        <begin position="53"/>
        <end position="64"/>
    </location>
</feature>
<keyword evidence="3" id="KW-0238">DNA-binding</keyword>
<evidence type="ECO:0000313" key="9">
    <source>
        <dbReference type="EMBL" id="CEP12156.1"/>
    </source>
</evidence>
<dbReference type="GO" id="GO:0046983">
    <property type="term" value="F:protein dimerization activity"/>
    <property type="evidence" value="ECO:0007669"/>
    <property type="project" value="InterPro"/>
</dbReference>
<sequence>MNQHLGTNNSQTQSRLANPTTYHLQQMRYKESPSMGIDPSQMLDNAHLLFTHQHQQHQNQEQQESPNLSDLDYSELASSPNNGDYQPRPTSSLYRPNGSNGYMFGETTVKQEQGHHHQQQSTAFGGYSVQMKRSTTEVDTSSIGGLAGYGSHHNNYYPISSFDHGNSDSRLSKQVAGSAPSNMGFHGYSSFAGSDDMISVATSQQSPNVIPSSNADMLDDPNYNPEDYSTQANMQAIMEKRRRRRESHNAVERRRRDNINDRIQELGTLLPDAVDDGVNRMNKGTILRKSVEQIRKLQNDVVQYQQRVRDLEMILQQVRHTHGNAGLMIATGVHMS</sequence>
<keyword evidence="2" id="KW-0805">Transcription regulation</keyword>
<protein>
    <recommendedName>
        <fullName evidence="8">BHLH domain-containing protein</fullName>
    </recommendedName>
</protein>
<gene>
    <name evidence="9" type="primary">PARPA_06089.1 scaffold 21287</name>
</gene>
<evidence type="ECO:0000256" key="1">
    <source>
        <dbReference type="ARBA" id="ARBA00004123"/>
    </source>
</evidence>
<proteinExistence type="predicted"/>
<evidence type="ECO:0000256" key="4">
    <source>
        <dbReference type="ARBA" id="ARBA00023163"/>
    </source>
</evidence>
<dbReference type="InterPro" id="IPR036638">
    <property type="entry name" value="HLH_DNA-bd_sf"/>
</dbReference>
<feature type="coiled-coil region" evidence="6">
    <location>
        <begin position="287"/>
        <end position="321"/>
    </location>
</feature>
<evidence type="ECO:0000256" key="6">
    <source>
        <dbReference type="SAM" id="Coils"/>
    </source>
</evidence>
<dbReference type="EMBL" id="LN727569">
    <property type="protein sequence ID" value="CEP12156.1"/>
    <property type="molecule type" value="Genomic_DNA"/>
</dbReference>
<keyword evidence="6" id="KW-0175">Coiled coil</keyword>
<accession>A0A0B7N1J2</accession>
<dbReference type="PROSITE" id="PS50888">
    <property type="entry name" value="BHLH"/>
    <property type="match status" value="1"/>
</dbReference>